<evidence type="ECO:0000313" key="2">
    <source>
        <dbReference type="Proteomes" id="UP001140094"/>
    </source>
</evidence>
<evidence type="ECO:0000313" key="1">
    <source>
        <dbReference type="EMBL" id="KAJ2795816.1"/>
    </source>
</evidence>
<reference evidence="1" key="1">
    <citation type="submission" date="2022-07" db="EMBL/GenBank/DDBJ databases">
        <title>Phylogenomic reconstructions and comparative analyses of Kickxellomycotina fungi.</title>
        <authorList>
            <person name="Reynolds N.K."/>
            <person name="Stajich J.E."/>
            <person name="Barry K."/>
            <person name="Grigoriev I.V."/>
            <person name="Crous P."/>
            <person name="Smith M.E."/>
        </authorList>
    </citation>
    <scope>NUCLEOTIDE SEQUENCE</scope>
    <source>
        <strain evidence="1">NRRL 1565</strain>
    </source>
</reference>
<dbReference type="AlphaFoldDB" id="A0A9W8HV25"/>
<organism evidence="1 2">
    <name type="scientific">Coemansia guatemalensis</name>
    <dbReference type="NCBI Taxonomy" id="2761395"/>
    <lineage>
        <taxon>Eukaryota</taxon>
        <taxon>Fungi</taxon>
        <taxon>Fungi incertae sedis</taxon>
        <taxon>Zoopagomycota</taxon>
        <taxon>Kickxellomycotina</taxon>
        <taxon>Kickxellomycetes</taxon>
        <taxon>Kickxellales</taxon>
        <taxon>Kickxellaceae</taxon>
        <taxon>Coemansia</taxon>
    </lineage>
</organism>
<keyword evidence="2" id="KW-1185">Reference proteome</keyword>
<dbReference type="EMBL" id="JANBUO010002077">
    <property type="protein sequence ID" value="KAJ2795816.1"/>
    <property type="molecule type" value="Genomic_DNA"/>
</dbReference>
<protein>
    <submittedName>
        <fullName evidence="1">Uncharacterized protein</fullName>
    </submittedName>
</protein>
<accession>A0A9W8HV25</accession>
<dbReference type="Proteomes" id="UP001140094">
    <property type="component" value="Unassembled WGS sequence"/>
</dbReference>
<gene>
    <name evidence="1" type="ORF">H4R20_005748</name>
</gene>
<name>A0A9W8HV25_9FUNG</name>
<sequence length="207" mass="22467">MPKMDCACGKWINRSGRHVLDEIVALVTQQEHYNVAEALLAPGLRMPTCASSRNGSSNTAMAEADEIVRKSFVGCSDAPIGKLRGAAGLMVADRGTAMGSLVSGLCPPAALAVEEAPVTLPRQFPRIFRRIDRRGFLSSAGEPVLMEPDRLRVAGVLCTSAAMLGHLQQLHGALRAEQATHFKDYERDAVRDLRHTLDTTIDRYSLL</sequence>
<dbReference type="OrthoDB" id="10599987at2759"/>
<comment type="caution">
    <text evidence="1">The sequence shown here is derived from an EMBL/GenBank/DDBJ whole genome shotgun (WGS) entry which is preliminary data.</text>
</comment>
<proteinExistence type="predicted"/>